<dbReference type="Gene3D" id="3.30.1450.10">
    <property type="match status" value="1"/>
</dbReference>
<accession>A0A1W1DI06</accession>
<protein>
    <submittedName>
        <fullName evidence="6">SmpA/OmlA domain protein</fullName>
    </submittedName>
</protein>
<gene>
    <name evidence="6" type="ORF">MNB_SUP05-6-209</name>
</gene>
<dbReference type="GO" id="GO:0051205">
    <property type="term" value="P:protein insertion into membrane"/>
    <property type="evidence" value="ECO:0007669"/>
    <property type="project" value="TreeGrafter"/>
</dbReference>
<organism evidence="6">
    <name type="scientific">hydrothermal vent metagenome</name>
    <dbReference type="NCBI Taxonomy" id="652676"/>
    <lineage>
        <taxon>unclassified sequences</taxon>
        <taxon>metagenomes</taxon>
        <taxon>ecological metagenomes</taxon>
    </lineage>
</organism>
<dbReference type="GO" id="GO:0043165">
    <property type="term" value="P:Gram-negative-bacterium-type cell outer membrane assembly"/>
    <property type="evidence" value="ECO:0007669"/>
    <property type="project" value="TreeGrafter"/>
</dbReference>
<keyword evidence="1" id="KW-0732">Signal</keyword>
<proteinExistence type="inferred from homology"/>
<reference evidence="6" key="1">
    <citation type="submission" date="2016-10" db="EMBL/GenBank/DDBJ databases">
        <authorList>
            <person name="de Groot N.N."/>
        </authorList>
    </citation>
    <scope>NUCLEOTIDE SEQUENCE</scope>
</reference>
<dbReference type="InterPro" id="IPR007450">
    <property type="entry name" value="BamE_dom"/>
</dbReference>
<dbReference type="GO" id="GO:1990063">
    <property type="term" value="C:Bam protein complex"/>
    <property type="evidence" value="ECO:0007669"/>
    <property type="project" value="TreeGrafter"/>
</dbReference>
<dbReference type="AlphaFoldDB" id="A0A1W1DI06"/>
<keyword evidence="2" id="KW-0472">Membrane</keyword>
<evidence type="ECO:0000256" key="3">
    <source>
        <dbReference type="ARBA" id="ARBA00023237"/>
    </source>
</evidence>
<dbReference type="EMBL" id="FPHV01000017">
    <property type="protein sequence ID" value="SFV80907.1"/>
    <property type="molecule type" value="Genomic_DNA"/>
</dbReference>
<dbReference type="HAMAP" id="MF_00925">
    <property type="entry name" value="OM_assembly_BamE"/>
    <property type="match status" value="1"/>
</dbReference>
<evidence type="ECO:0000256" key="2">
    <source>
        <dbReference type="ARBA" id="ARBA00023136"/>
    </source>
</evidence>
<sequence length="262" mass="28588">MNKLTLIVFSLPFLSACSPSMPELPDLPSLPNMSDIIPTPYKADIYQGSVLERFKINQLKVGMSKAQVQDLIGSPSVIDPFHNNQWDYINYSTPGTGSIVHYRLTLAFDNTTLTKINTTGIDSLPQLTDAEKALEGKRIAEEKARAEAAAKAKAEAQRIAKEKAIAAAKAKAEAEQLAKEKAAAQAKALEAKRIAEEKAKVEAAAEVAAKAKAEAKRIAKEKAEAEAKALEAKRIAEEKAKVEAAAEAKRIEEANRPWYKFW</sequence>
<dbReference type="InterPro" id="IPR037873">
    <property type="entry name" value="BamE-like"/>
</dbReference>
<dbReference type="Pfam" id="PF04355">
    <property type="entry name" value="BamE"/>
    <property type="match status" value="1"/>
</dbReference>
<dbReference type="GO" id="GO:0030674">
    <property type="term" value="F:protein-macromolecule adaptor activity"/>
    <property type="evidence" value="ECO:0007669"/>
    <property type="project" value="TreeGrafter"/>
</dbReference>
<keyword evidence="3" id="KW-0998">Cell outer membrane</keyword>
<keyword evidence="4" id="KW-0175">Coiled coil</keyword>
<dbReference type="InterPro" id="IPR026592">
    <property type="entry name" value="BamE"/>
</dbReference>
<feature type="coiled-coil region" evidence="4">
    <location>
        <begin position="137"/>
        <end position="255"/>
    </location>
</feature>
<dbReference type="PANTHER" id="PTHR37482:SF1">
    <property type="entry name" value="OUTER MEMBRANE PROTEIN ASSEMBLY FACTOR BAME"/>
    <property type="match status" value="1"/>
</dbReference>
<evidence type="ECO:0000256" key="1">
    <source>
        <dbReference type="ARBA" id="ARBA00022729"/>
    </source>
</evidence>
<name>A0A1W1DI06_9ZZZZ</name>
<evidence type="ECO:0000256" key="4">
    <source>
        <dbReference type="SAM" id="Coils"/>
    </source>
</evidence>
<dbReference type="PANTHER" id="PTHR37482">
    <property type="entry name" value="OUTER MEMBRANE PROTEIN ASSEMBLY FACTOR BAME"/>
    <property type="match status" value="1"/>
</dbReference>
<dbReference type="PROSITE" id="PS51257">
    <property type="entry name" value="PROKAR_LIPOPROTEIN"/>
    <property type="match status" value="1"/>
</dbReference>
<feature type="domain" description="Outer membrane protein assembly factor BamE" evidence="5">
    <location>
        <begin position="48"/>
        <end position="116"/>
    </location>
</feature>
<evidence type="ECO:0000313" key="6">
    <source>
        <dbReference type="EMBL" id="SFV80907.1"/>
    </source>
</evidence>
<evidence type="ECO:0000259" key="5">
    <source>
        <dbReference type="Pfam" id="PF04355"/>
    </source>
</evidence>